<proteinExistence type="predicted"/>
<name>A0ABV8GFX7_9ACTN</name>
<dbReference type="NCBIfam" id="NF038076">
    <property type="entry name" value="fam_STM4015"/>
    <property type="match status" value="1"/>
</dbReference>
<dbReference type="Gene3D" id="3.80.10.10">
    <property type="entry name" value="Ribonuclease Inhibitor"/>
    <property type="match status" value="1"/>
</dbReference>
<gene>
    <name evidence="1" type="ORF">ACFOY2_30700</name>
</gene>
<sequence length="322" mass="35386">MNVIDFRDQPSHHERYDEEYAGLPVTTVPLSEEDGTQSKAGAVAWRLHATEWDDDAPSDDIREVLDWFFDHVDTTKVTAIVVGNWECTDNDSEIVVQRLSAEAARLPALRSLFFGAIPPEEAEISWIQQSDLTSLLEAFPKLEHLEVRGGSGLVLQPVRHESLRTLRIETGGLPSAVVRGVAAGDLPALEFLELWFGIAEYGGDATAADLAPIMSGDRLPSLLHLRLQNADFQDDIAAAVAGAPIVARLESLSLSMGSLTDAGAESLLTGQPLTHLRRLDLSHHYLSDTTMTRLTDALPDVELILTNQRKTDDDWRYVAVSE</sequence>
<dbReference type="InterPro" id="IPR047722">
    <property type="entry name" value="STM4015-like"/>
</dbReference>
<dbReference type="SUPFAM" id="SSF52047">
    <property type="entry name" value="RNI-like"/>
    <property type="match status" value="1"/>
</dbReference>
<dbReference type="Proteomes" id="UP001595851">
    <property type="component" value="Unassembled WGS sequence"/>
</dbReference>
<protein>
    <submittedName>
        <fullName evidence="1">STM4015 family protein</fullName>
    </submittedName>
</protein>
<reference evidence="2" key="1">
    <citation type="journal article" date="2019" name="Int. J. Syst. Evol. Microbiol.">
        <title>The Global Catalogue of Microorganisms (GCM) 10K type strain sequencing project: providing services to taxonomists for standard genome sequencing and annotation.</title>
        <authorList>
            <consortium name="The Broad Institute Genomics Platform"/>
            <consortium name="The Broad Institute Genome Sequencing Center for Infectious Disease"/>
            <person name="Wu L."/>
            <person name="Ma J."/>
        </authorList>
    </citation>
    <scope>NUCLEOTIDE SEQUENCE [LARGE SCALE GENOMIC DNA]</scope>
    <source>
        <strain evidence="2">TBRC 1276</strain>
    </source>
</reference>
<evidence type="ECO:0000313" key="1">
    <source>
        <dbReference type="EMBL" id="MFC4011636.1"/>
    </source>
</evidence>
<dbReference type="InterPro" id="IPR032675">
    <property type="entry name" value="LRR_dom_sf"/>
</dbReference>
<organism evidence="1 2">
    <name type="scientific">Nonomuraea purpurea</name>
    <dbReference type="NCBI Taxonomy" id="1849276"/>
    <lineage>
        <taxon>Bacteria</taxon>
        <taxon>Bacillati</taxon>
        <taxon>Actinomycetota</taxon>
        <taxon>Actinomycetes</taxon>
        <taxon>Streptosporangiales</taxon>
        <taxon>Streptosporangiaceae</taxon>
        <taxon>Nonomuraea</taxon>
    </lineage>
</organism>
<evidence type="ECO:0000313" key="2">
    <source>
        <dbReference type="Proteomes" id="UP001595851"/>
    </source>
</evidence>
<accession>A0ABV8GFX7</accession>
<dbReference type="EMBL" id="JBHSBI010000017">
    <property type="protein sequence ID" value="MFC4011636.1"/>
    <property type="molecule type" value="Genomic_DNA"/>
</dbReference>
<keyword evidence="2" id="KW-1185">Reference proteome</keyword>
<comment type="caution">
    <text evidence="1">The sequence shown here is derived from an EMBL/GenBank/DDBJ whole genome shotgun (WGS) entry which is preliminary data.</text>
</comment>
<dbReference type="RefSeq" id="WP_379531579.1">
    <property type="nucleotide sequence ID" value="NZ_JBHSBI010000017.1"/>
</dbReference>